<accession>A0ABQ7K4T4</accession>
<comment type="caution">
    <text evidence="1">The sequence shown here is derived from an EMBL/GenBank/DDBJ whole genome shotgun (WGS) entry which is preliminary data.</text>
</comment>
<evidence type="ECO:0000313" key="2">
    <source>
        <dbReference type="Proteomes" id="UP001194696"/>
    </source>
</evidence>
<proteinExistence type="predicted"/>
<dbReference type="Proteomes" id="UP001194696">
    <property type="component" value="Unassembled WGS sequence"/>
</dbReference>
<reference evidence="1 2" key="1">
    <citation type="journal article" date="2020" name="Fungal Divers.">
        <title>Resolving the Mortierellaceae phylogeny through synthesis of multi-gene phylogenetics and phylogenomics.</title>
        <authorList>
            <person name="Vandepol N."/>
            <person name="Liber J."/>
            <person name="Desiro A."/>
            <person name="Na H."/>
            <person name="Kennedy M."/>
            <person name="Barry K."/>
            <person name="Grigoriev I.V."/>
            <person name="Miller A.N."/>
            <person name="O'Donnell K."/>
            <person name="Stajich J.E."/>
            <person name="Bonito G."/>
        </authorList>
    </citation>
    <scope>NUCLEOTIDE SEQUENCE [LARGE SCALE GENOMIC DNA]</scope>
    <source>
        <strain evidence="1 2">AD045</strain>
    </source>
</reference>
<sequence>MYPQTEIPRFQNTAWTQPDRMDSLDRLGHEVEGWWAEDAATQREILGFTLPEFARIRNWTMGEQGFQHDLQQEDDVHRNRC</sequence>
<gene>
    <name evidence="1" type="ORF">BGZ96_005013</name>
</gene>
<name>A0ABQ7K4T4_9FUNG</name>
<evidence type="ECO:0000313" key="1">
    <source>
        <dbReference type="EMBL" id="KAG0291626.1"/>
    </source>
</evidence>
<protein>
    <submittedName>
        <fullName evidence="1">Uncharacterized protein</fullName>
    </submittedName>
</protein>
<keyword evidence="2" id="KW-1185">Reference proteome</keyword>
<dbReference type="EMBL" id="JAAAIM010000232">
    <property type="protein sequence ID" value="KAG0291626.1"/>
    <property type="molecule type" value="Genomic_DNA"/>
</dbReference>
<organism evidence="1 2">
    <name type="scientific">Linnemannia gamsii</name>
    <dbReference type="NCBI Taxonomy" id="64522"/>
    <lineage>
        <taxon>Eukaryota</taxon>
        <taxon>Fungi</taxon>
        <taxon>Fungi incertae sedis</taxon>
        <taxon>Mucoromycota</taxon>
        <taxon>Mortierellomycotina</taxon>
        <taxon>Mortierellomycetes</taxon>
        <taxon>Mortierellales</taxon>
        <taxon>Mortierellaceae</taxon>
        <taxon>Linnemannia</taxon>
    </lineage>
</organism>